<organism evidence="2 3">
    <name type="scientific">Cercospora zeae-maydis SCOH1-5</name>
    <dbReference type="NCBI Taxonomy" id="717836"/>
    <lineage>
        <taxon>Eukaryota</taxon>
        <taxon>Fungi</taxon>
        <taxon>Dikarya</taxon>
        <taxon>Ascomycota</taxon>
        <taxon>Pezizomycotina</taxon>
        <taxon>Dothideomycetes</taxon>
        <taxon>Dothideomycetidae</taxon>
        <taxon>Mycosphaerellales</taxon>
        <taxon>Mycosphaerellaceae</taxon>
        <taxon>Cercospora</taxon>
    </lineage>
</organism>
<dbReference type="EMBL" id="ML992666">
    <property type="protein sequence ID" value="KAF2215315.1"/>
    <property type="molecule type" value="Genomic_DNA"/>
</dbReference>
<gene>
    <name evidence="2" type="ORF">CERZMDRAFT_82345</name>
</gene>
<dbReference type="Proteomes" id="UP000799539">
    <property type="component" value="Unassembled WGS sequence"/>
</dbReference>
<feature type="compositionally biased region" description="Low complexity" evidence="1">
    <location>
        <begin position="1"/>
        <end position="25"/>
    </location>
</feature>
<evidence type="ECO:0000313" key="3">
    <source>
        <dbReference type="Proteomes" id="UP000799539"/>
    </source>
</evidence>
<keyword evidence="3" id="KW-1185">Reference proteome</keyword>
<feature type="region of interest" description="Disordered" evidence="1">
    <location>
        <begin position="1"/>
        <end position="50"/>
    </location>
</feature>
<feature type="compositionally biased region" description="Basic and acidic residues" evidence="1">
    <location>
        <begin position="237"/>
        <end position="253"/>
    </location>
</feature>
<evidence type="ECO:0000313" key="2">
    <source>
        <dbReference type="EMBL" id="KAF2215315.1"/>
    </source>
</evidence>
<accession>A0A6A6FPC1</accession>
<sequence length="506" mass="56080">MPFGPSQESPTSSSSTRASGDGCSSEADINKGEHSTAQRHSSQEDEETAAKLEEVAQELRRQYAKLLRSRNTAENIRLEVQAALQQSNNLRGFFRESQHQLISYIRDQGGGNGLDQAAFLSLCEKAIADSDAANAQATTASVLEGKLSSEEYILNEDQLAFARTLDQFLQSTGAWHSAQLDQLHLDDNISAMSQHTPSPTIDPLLASYHDKAGDVGLLVEELADFDIEHQQALGQRALERDQGKAPSEMDSHHERRYKASRATLEKRLGDAIAATEDAKKQYFVTKFGVASSLPDMALEDFALPEPFLNPKIPEQHHIFGHDENSVEASSPTDAAEHKQGRVLEWASHIHEVAAKPTIRPVTNEGVDGISPSFLVTQEDVEAMHRIDLDKWGFIHVQRPRRNSSLAWNDTLSGPLHECRTWRTGSSSPGPTPWLVIREKNKSSEQRTTEGFRCLASITMYRRPPHLEQCFSLVVRKDAFPRARLKDLLGSNAYACGAAQRIDKAVL</sequence>
<dbReference type="OrthoDB" id="3650368at2759"/>
<name>A0A6A6FPC1_9PEZI</name>
<evidence type="ECO:0000256" key="1">
    <source>
        <dbReference type="SAM" id="MobiDB-lite"/>
    </source>
</evidence>
<feature type="region of interest" description="Disordered" evidence="1">
    <location>
        <begin position="235"/>
        <end position="256"/>
    </location>
</feature>
<reference evidence="2" key="1">
    <citation type="journal article" date="2020" name="Stud. Mycol.">
        <title>101 Dothideomycetes genomes: a test case for predicting lifestyles and emergence of pathogens.</title>
        <authorList>
            <person name="Haridas S."/>
            <person name="Albert R."/>
            <person name="Binder M."/>
            <person name="Bloem J."/>
            <person name="Labutti K."/>
            <person name="Salamov A."/>
            <person name="Andreopoulos B."/>
            <person name="Baker S."/>
            <person name="Barry K."/>
            <person name="Bills G."/>
            <person name="Bluhm B."/>
            <person name="Cannon C."/>
            <person name="Castanera R."/>
            <person name="Culley D."/>
            <person name="Daum C."/>
            <person name="Ezra D."/>
            <person name="Gonzalez J."/>
            <person name="Henrissat B."/>
            <person name="Kuo A."/>
            <person name="Liang C."/>
            <person name="Lipzen A."/>
            <person name="Lutzoni F."/>
            <person name="Magnuson J."/>
            <person name="Mondo S."/>
            <person name="Nolan M."/>
            <person name="Ohm R."/>
            <person name="Pangilinan J."/>
            <person name="Park H.-J."/>
            <person name="Ramirez L."/>
            <person name="Alfaro M."/>
            <person name="Sun H."/>
            <person name="Tritt A."/>
            <person name="Yoshinaga Y."/>
            <person name="Zwiers L.-H."/>
            <person name="Turgeon B."/>
            <person name="Goodwin S."/>
            <person name="Spatafora J."/>
            <person name="Crous P."/>
            <person name="Grigoriev I."/>
        </authorList>
    </citation>
    <scope>NUCLEOTIDE SEQUENCE</scope>
    <source>
        <strain evidence="2">SCOH1-5</strain>
    </source>
</reference>
<dbReference type="AlphaFoldDB" id="A0A6A6FPC1"/>
<protein>
    <submittedName>
        <fullName evidence="2">Uncharacterized protein</fullName>
    </submittedName>
</protein>
<proteinExistence type="predicted"/>